<dbReference type="CDD" id="cd00117">
    <property type="entry name" value="TFP"/>
    <property type="match status" value="1"/>
</dbReference>
<evidence type="ECO:0000313" key="5">
    <source>
        <dbReference type="EMBL" id="CAF1375910.1"/>
    </source>
</evidence>
<keyword evidence="3" id="KW-0175">Coiled coil</keyword>
<dbReference type="PROSITE" id="PS51125">
    <property type="entry name" value="NHL"/>
    <property type="match status" value="2"/>
</dbReference>
<dbReference type="Gene3D" id="2.120.10.30">
    <property type="entry name" value="TolB, C-terminal domain"/>
    <property type="match status" value="2"/>
</dbReference>
<dbReference type="CDD" id="cd19757">
    <property type="entry name" value="Bbox1"/>
    <property type="match status" value="1"/>
</dbReference>
<feature type="repeat" description="NHL" evidence="2">
    <location>
        <begin position="220"/>
        <end position="258"/>
    </location>
</feature>
<comment type="caution">
    <text evidence="5">The sequence shown here is derived from an EMBL/GenBank/DDBJ whole genome shotgun (WGS) entry which is preliminary data.</text>
</comment>
<dbReference type="AlphaFoldDB" id="A0A815J0H3"/>
<evidence type="ECO:0000256" key="2">
    <source>
        <dbReference type="PROSITE-ProRule" id="PRU00504"/>
    </source>
</evidence>
<evidence type="ECO:0000256" key="3">
    <source>
        <dbReference type="SAM" id="Coils"/>
    </source>
</evidence>
<dbReference type="CDD" id="cd05819">
    <property type="entry name" value="NHL"/>
    <property type="match status" value="1"/>
</dbReference>
<dbReference type="EMBL" id="CAJNON010000776">
    <property type="protein sequence ID" value="CAF1375910.1"/>
    <property type="molecule type" value="Genomic_DNA"/>
</dbReference>
<dbReference type="Proteomes" id="UP000663891">
    <property type="component" value="Unassembled WGS sequence"/>
</dbReference>
<dbReference type="SUPFAM" id="SSF57302">
    <property type="entry name" value="Snake toxin-like"/>
    <property type="match status" value="1"/>
</dbReference>
<dbReference type="Pfam" id="PF01436">
    <property type="entry name" value="NHL"/>
    <property type="match status" value="1"/>
</dbReference>
<feature type="transmembrane region" description="Helical" evidence="4">
    <location>
        <begin position="522"/>
        <end position="541"/>
    </location>
</feature>
<feature type="transmembrane region" description="Helical" evidence="4">
    <location>
        <begin position="490"/>
        <end position="510"/>
    </location>
</feature>
<accession>A0A815J0H3</accession>
<organism evidence="5 6">
    <name type="scientific">Adineta steineri</name>
    <dbReference type="NCBI Taxonomy" id="433720"/>
    <lineage>
        <taxon>Eukaryota</taxon>
        <taxon>Metazoa</taxon>
        <taxon>Spiralia</taxon>
        <taxon>Gnathifera</taxon>
        <taxon>Rotifera</taxon>
        <taxon>Eurotatoria</taxon>
        <taxon>Bdelloidea</taxon>
        <taxon>Adinetida</taxon>
        <taxon>Adinetidae</taxon>
        <taxon>Adineta</taxon>
    </lineage>
</organism>
<dbReference type="PANTHER" id="PTHR24104:SF25">
    <property type="entry name" value="PROTEIN LIN-41"/>
    <property type="match status" value="1"/>
</dbReference>
<feature type="transmembrane region" description="Helical" evidence="4">
    <location>
        <begin position="547"/>
        <end position="566"/>
    </location>
</feature>
<dbReference type="GO" id="GO:0000209">
    <property type="term" value="P:protein polyubiquitination"/>
    <property type="evidence" value="ECO:0007669"/>
    <property type="project" value="TreeGrafter"/>
</dbReference>
<dbReference type="InterPro" id="IPR001258">
    <property type="entry name" value="NHL_repeat"/>
</dbReference>
<name>A0A815J0H3_9BILA</name>
<feature type="repeat" description="NHL" evidence="2">
    <location>
        <begin position="414"/>
        <end position="450"/>
    </location>
</feature>
<dbReference type="GO" id="GO:0043161">
    <property type="term" value="P:proteasome-mediated ubiquitin-dependent protein catabolic process"/>
    <property type="evidence" value="ECO:0007669"/>
    <property type="project" value="TreeGrafter"/>
</dbReference>
<evidence type="ECO:0000256" key="1">
    <source>
        <dbReference type="ARBA" id="ARBA00022737"/>
    </source>
</evidence>
<dbReference type="Gene3D" id="2.40.10.500">
    <property type="match status" value="1"/>
</dbReference>
<dbReference type="SUPFAM" id="SSF101898">
    <property type="entry name" value="NHL repeat"/>
    <property type="match status" value="1"/>
</dbReference>
<dbReference type="InterPro" id="IPR045860">
    <property type="entry name" value="Snake_toxin-like_sf"/>
</dbReference>
<dbReference type="InterPro" id="IPR050952">
    <property type="entry name" value="TRIM-NHL_E3_ligases"/>
</dbReference>
<evidence type="ECO:0000256" key="4">
    <source>
        <dbReference type="SAM" id="Phobius"/>
    </source>
</evidence>
<keyword evidence="4" id="KW-0812">Transmembrane</keyword>
<feature type="coiled-coil region" evidence="3">
    <location>
        <begin position="117"/>
        <end position="165"/>
    </location>
</feature>
<dbReference type="GO" id="GO:0061630">
    <property type="term" value="F:ubiquitin protein ligase activity"/>
    <property type="evidence" value="ECO:0007669"/>
    <property type="project" value="TreeGrafter"/>
</dbReference>
<feature type="transmembrane region" description="Helical" evidence="4">
    <location>
        <begin position="660"/>
        <end position="678"/>
    </location>
</feature>
<proteinExistence type="predicted"/>
<reference evidence="5" key="1">
    <citation type="submission" date="2021-02" db="EMBL/GenBank/DDBJ databases">
        <authorList>
            <person name="Nowell W R."/>
        </authorList>
    </citation>
    <scope>NUCLEOTIDE SEQUENCE</scope>
</reference>
<protein>
    <submittedName>
        <fullName evidence="5">Uncharacterized protein</fullName>
    </submittedName>
</protein>
<keyword evidence="4" id="KW-1133">Transmembrane helix</keyword>
<gene>
    <name evidence="5" type="ORF">VCS650_LOCUS35126</name>
</gene>
<dbReference type="GO" id="GO:0008270">
    <property type="term" value="F:zinc ion binding"/>
    <property type="evidence" value="ECO:0007669"/>
    <property type="project" value="UniProtKB-KW"/>
</dbReference>
<evidence type="ECO:0000313" key="6">
    <source>
        <dbReference type="Proteomes" id="UP000663891"/>
    </source>
</evidence>
<sequence length="688" mass="78391">MTYRHLHSSVEDMTSGIRKTHCIKCDKERATSRCTGCLQDFCYNHFIDHHRDLNEQLDEMQVNYGLFRQALNIQMSRTNNDVLIRQIDQWELDSIKLIQQTANECRQSLFQHPSNTIQQIQLNLVQLNDQMDAMRQDNDYNEMDINQLKEKLGQFKEKLHQSVQELDRSSIITIQQNTTPLVYKIFVTVTSQQPIVAAMNINTNTKWKQDGIIIAGGNGKGCLLNQLFSPRGIYLDDEERSIYIADYENHRIVKWKYNAMNGQVFAGGRGEGNRSDQLNKPTDLIFDKKNDSFIICDRGNNRVVRWFRRNDIGQQVIIPNMYCSRLTIDNNGSLYVSDWEKHEVRRWRQGEAIDTIVAGGNGKGDHLNQLNSPSYIFVDQDRSLYVSDYHNNRVVKWIEGSKKGIVVAGGQGQGDGRSQLDHPQGLIVDHVGNLYIADSWNHRVVRWSPGAKKGVIVVGGNGKGDASDQFQYPVGLAFDRDVSNQTTIDIINQLGICSGILAIVETAYPLTYRFGHHPIGMICLVCLNCGILIAEVIFTIIHFQISYMTFILMNLIAFLITTIIYLQYKKQVKSQGPLQDNRHIQCYSCGDCPEPFFFIHAQTTITPPDAGQCMKTVVNRPTTNRLLVSKGFTRNCIPEYSSTVRIYCCSYDLCNRSNGLFPSILVLTAVFLSKYISFLSNEVKQSEV</sequence>
<dbReference type="SUPFAM" id="SSF63829">
    <property type="entry name" value="Calcium-dependent phosphotriesterase"/>
    <property type="match status" value="1"/>
</dbReference>
<keyword evidence="1" id="KW-0677">Repeat</keyword>
<dbReference type="PANTHER" id="PTHR24104">
    <property type="entry name" value="E3 UBIQUITIN-PROTEIN LIGASE NHLRC1-RELATED"/>
    <property type="match status" value="1"/>
</dbReference>
<keyword evidence="4" id="KW-0472">Membrane</keyword>
<dbReference type="InterPro" id="IPR011042">
    <property type="entry name" value="6-blade_b-propeller_TolB-like"/>
</dbReference>